<dbReference type="GO" id="GO:0005524">
    <property type="term" value="F:ATP binding"/>
    <property type="evidence" value="ECO:0007669"/>
    <property type="project" value="UniProtKB-KW"/>
</dbReference>
<reference evidence="14" key="1">
    <citation type="journal article" date="2020" name="mSystems">
        <title>Genome- and Community-Level Interaction Insights into Carbon Utilization and Element Cycling Functions of Hydrothermarchaeota in Hydrothermal Sediment.</title>
        <authorList>
            <person name="Zhou Z."/>
            <person name="Liu Y."/>
            <person name="Xu W."/>
            <person name="Pan J."/>
            <person name="Luo Z.H."/>
            <person name="Li M."/>
        </authorList>
    </citation>
    <scope>NUCLEOTIDE SEQUENCE [LARGE SCALE GENOMIC DNA]</scope>
    <source>
        <strain evidence="14">HyVt-527</strain>
    </source>
</reference>
<evidence type="ECO:0000256" key="3">
    <source>
        <dbReference type="ARBA" id="ARBA00012438"/>
    </source>
</evidence>
<dbReference type="Pfam" id="PF00672">
    <property type="entry name" value="HAMP"/>
    <property type="match status" value="1"/>
</dbReference>
<keyword evidence="11" id="KW-0472">Membrane</keyword>
<dbReference type="PRINTS" id="PR00344">
    <property type="entry name" value="BCTRLSENSOR"/>
</dbReference>
<dbReference type="Pfam" id="PF00512">
    <property type="entry name" value="HisKA"/>
    <property type="match status" value="1"/>
</dbReference>
<dbReference type="InterPro" id="IPR036097">
    <property type="entry name" value="HisK_dim/P_sf"/>
</dbReference>
<evidence type="ECO:0000256" key="8">
    <source>
        <dbReference type="ARBA" id="ARBA00022840"/>
    </source>
</evidence>
<evidence type="ECO:0000256" key="5">
    <source>
        <dbReference type="ARBA" id="ARBA00022679"/>
    </source>
</evidence>
<keyword evidence="7 14" id="KW-0418">Kinase</keyword>
<dbReference type="GO" id="GO:0016020">
    <property type="term" value="C:membrane"/>
    <property type="evidence" value="ECO:0007669"/>
    <property type="project" value="UniProtKB-SubCell"/>
</dbReference>
<keyword evidence="9" id="KW-0902">Two-component regulatory system</keyword>
<evidence type="ECO:0000256" key="7">
    <source>
        <dbReference type="ARBA" id="ARBA00022777"/>
    </source>
</evidence>
<gene>
    <name evidence="14" type="ORF">ENJ89_03115</name>
</gene>
<proteinExistence type="predicted"/>
<dbReference type="PANTHER" id="PTHR43065">
    <property type="entry name" value="SENSOR HISTIDINE KINASE"/>
    <property type="match status" value="1"/>
</dbReference>
<dbReference type="InterPro" id="IPR003660">
    <property type="entry name" value="HAMP_dom"/>
</dbReference>
<feature type="domain" description="HAMP" evidence="13">
    <location>
        <begin position="271"/>
        <end position="323"/>
    </location>
</feature>
<dbReference type="CDD" id="cd06225">
    <property type="entry name" value="HAMP"/>
    <property type="match status" value="1"/>
</dbReference>
<feature type="domain" description="Histidine kinase" evidence="12">
    <location>
        <begin position="358"/>
        <end position="567"/>
    </location>
</feature>
<dbReference type="PANTHER" id="PTHR43065:SF46">
    <property type="entry name" value="C4-DICARBOXYLATE TRANSPORT SENSOR PROTEIN DCTB"/>
    <property type="match status" value="1"/>
</dbReference>
<dbReference type="InterPro" id="IPR003661">
    <property type="entry name" value="HisK_dim/P_dom"/>
</dbReference>
<evidence type="ECO:0000256" key="11">
    <source>
        <dbReference type="SAM" id="Phobius"/>
    </source>
</evidence>
<protein>
    <recommendedName>
        <fullName evidence="3">histidine kinase</fullName>
        <ecNumber evidence="3">2.7.13.3</ecNumber>
    </recommendedName>
</protein>
<dbReference type="InterPro" id="IPR036890">
    <property type="entry name" value="HATPase_C_sf"/>
</dbReference>
<dbReference type="SMART" id="SM00304">
    <property type="entry name" value="HAMP"/>
    <property type="match status" value="1"/>
</dbReference>
<keyword evidence="4" id="KW-0597">Phosphoprotein</keyword>
<evidence type="ECO:0000256" key="1">
    <source>
        <dbReference type="ARBA" id="ARBA00000085"/>
    </source>
</evidence>
<evidence type="ECO:0000259" key="13">
    <source>
        <dbReference type="PROSITE" id="PS50885"/>
    </source>
</evidence>
<keyword evidence="10" id="KW-0175">Coiled coil</keyword>
<keyword evidence="8" id="KW-0067">ATP-binding</keyword>
<dbReference type="SMART" id="SM00388">
    <property type="entry name" value="HisKA"/>
    <property type="match status" value="1"/>
</dbReference>
<dbReference type="CDD" id="cd00082">
    <property type="entry name" value="HisKA"/>
    <property type="match status" value="1"/>
</dbReference>
<dbReference type="InterPro" id="IPR005467">
    <property type="entry name" value="His_kinase_dom"/>
</dbReference>
<keyword evidence="5" id="KW-0808">Transferase</keyword>
<dbReference type="AlphaFoldDB" id="A0A7V5PNA8"/>
<comment type="subcellular location">
    <subcellularLocation>
        <location evidence="2">Membrane</location>
    </subcellularLocation>
</comment>
<dbReference type="InterPro" id="IPR003594">
    <property type="entry name" value="HATPase_dom"/>
</dbReference>
<accession>A0A7V5PNA8</accession>
<evidence type="ECO:0000256" key="6">
    <source>
        <dbReference type="ARBA" id="ARBA00022741"/>
    </source>
</evidence>
<dbReference type="Gene3D" id="1.10.287.130">
    <property type="match status" value="1"/>
</dbReference>
<evidence type="ECO:0000313" key="14">
    <source>
        <dbReference type="EMBL" id="HHJ52163.1"/>
    </source>
</evidence>
<dbReference type="SUPFAM" id="SSF47384">
    <property type="entry name" value="Homodimeric domain of signal transducing histidine kinase"/>
    <property type="match status" value="1"/>
</dbReference>
<dbReference type="EC" id="2.7.13.3" evidence="3"/>
<dbReference type="Gene3D" id="3.30.565.10">
    <property type="entry name" value="Histidine kinase-like ATPase, C-terminal domain"/>
    <property type="match status" value="1"/>
</dbReference>
<feature type="transmembrane region" description="Helical" evidence="11">
    <location>
        <begin position="251"/>
        <end position="269"/>
    </location>
</feature>
<organism evidence="14">
    <name type="scientific">Caldithrix abyssi</name>
    <dbReference type="NCBI Taxonomy" id="187145"/>
    <lineage>
        <taxon>Bacteria</taxon>
        <taxon>Pseudomonadati</taxon>
        <taxon>Calditrichota</taxon>
        <taxon>Calditrichia</taxon>
        <taxon>Calditrichales</taxon>
        <taxon>Calditrichaceae</taxon>
        <taxon>Caldithrix</taxon>
    </lineage>
</organism>
<dbReference type="GO" id="GO:0000155">
    <property type="term" value="F:phosphorelay sensor kinase activity"/>
    <property type="evidence" value="ECO:0007669"/>
    <property type="project" value="InterPro"/>
</dbReference>
<comment type="catalytic activity">
    <reaction evidence="1">
        <text>ATP + protein L-histidine = ADP + protein N-phospho-L-histidine.</text>
        <dbReference type="EC" id="2.7.13.3"/>
    </reaction>
</comment>
<dbReference type="PROSITE" id="PS50109">
    <property type="entry name" value="HIS_KIN"/>
    <property type="match status" value="1"/>
</dbReference>
<feature type="transmembrane region" description="Helical" evidence="11">
    <location>
        <begin position="17"/>
        <end position="39"/>
    </location>
</feature>
<evidence type="ECO:0000256" key="10">
    <source>
        <dbReference type="SAM" id="Coils"/>
    </source>
</evidence>
<name>A0A7V5PNA8_CALAY</name>
<dbReference type="InterPro" id="IPR004358">
    <property type="entry name" value="Sig_transdc_His_kin-like_C"/>
</dbReference>
<keyword evidence="11" id="KW-0812">Transmembrane</keyword>
<sequence>MTKLPVRKFFYGLNIQFIVYFLLFSYVPLLIFSIIGYFLNKNIIQTVHEKNLNEVSGLAISRLHDYFDSVEENLRQVFYFSDIRSPRQSRIFLTRLSRWDSTAALAFFHKNKLIGTLNVPGHVFNQIKQLNESCRLCYDGDEGNFFLFVQLPEGYWAWVKLPYARVKERLRSLNAQVEFRLVHRTNGETVEFYWPGQQPPERNFRSALLELFVQNPPYIETTMSITHNWQLVTRKSKYLVFRGLLHFLQRIFLADLIIGILLLVVAVLLSRRITEPIHDLIKAAHKISEGELQQPVNVKARDEIKILADEFEIMRQKLLESYTSLESKIEQRTRELKEAQFQISHQEKMASLGLMAAGVAHEIGNPLTSISSMAQIIKRKVDNPQIGEYISTILKNIERISKIVRELVDFSRPSSYEAAMVDINEIIRNAVNMVKYDRRAKQIELEMELADDLPAIYLVEDQMLQVFINILINAVDAIGDKKGRIRIQSRHRDGRVYIHFEDNGAGIAEEHLNKIFEPFFTTKQVGKGTGLGLSVSYGIIRNFNGEIKVQSKVNKGSKFTIEIPVDQKEAGHDG</sequence>
<evidence type="ECO:0000256" key="4">
    <source>
        <dbReference type="ARBA" id="ARBA00022553"/>
    </source>
</evidence>
<dbReference type="PROSITE" id="PS50885">
    <property type="entry name" value="HAMP"/>
    <property type="match status" value="1"/>
</dbReference>
<dbReference type="Pfam" id="PF02518">
    <property type="entry name" value="HATPase_c"/>
    <property type="match status" value="1"/>
</dbReference>
<comment type="caution">
    <text evidence="14">The sequence shown here is derived from an EMBL/GenBank/DDBJ whole genome shotgun (WGS) entry which is preliminary data.</text>
</comment>
<keyword evidence="6" id="KW-0547">Nucleotide-binding</keyword>
<keyword evidence="11" id="KW-1133">Transmembrane helix</keyword>
<feature type="coiled-coil region" evidence="10">
    <location>
        <begin position="297"/>
        <end position="342"/>
    </location>
</feature>
<dbReference type="SUPFAM" id="SSF158472">
    <property type="entry name" value="HAMP domain-like"/>
    <property type="match status" value="1"/>
</dbReference>
<dbReference type="Proteomes" id="UP000886124">
    <property type="component" value="Unassembled WGS sequence"/>
</dbReference>
<dbReference type="EMBL" id="DROD01000212">
    <property type="protein sequence ID" value="HHJ52163.1"/>
    <property type="molecule type" value="Genomic_DNA"/>
</dbReference>
<dbReference type="SUPFAM" id="SSF55874">
    <property type="entry name" value="ATPase domain of HSP90 chaperone/DNA topoisomerase II/histidine kinase"/>
    <property type="match status" value="1"/>
</dbReference>
<evidence type="ECO:0000256" key="9">
    <source>
        <dbReference type="ARBA" id="ARBA00023012"/>
    </source>
</evidence>
<evidence type="ECO:0000259" key="12">
    <source>
        <dbReference type="PROSITE" id="PS50109"/>
    </source>
</evidence>
<dbReference type="Gene3D" id="6.10.340.10">
    <property type="match status" value="1"/>
</dbReference>
<evidence type="ECO:0000256" key="2">
    <source>
        <dbReference type="ARBA" id="ARBA00004370"/>
    </source>
</evidence>
<dbReference type="SMART" id="SM00387">
    <property type="entry name" value="HATPase_c"/>
    <property type="match status" value="1"/>
</dbReference>